<dbReference type="EMBL" id="LXQA010311909">
    <property type="protein sequence ID" value="MCI43003.1"/>
    <property type="molecule type" value="Genomic_DNA"/>
</dbReference>
<keyword evidence="2" id="KW-1185">Reference proteome</keyword>
<evidence type="ECO:0000313" key="2">
    <source>
        <dbReference type="Proteomes" id="UP000265520"/>
    </source>
</evidence>
<reference evidence="1 2" key="1">
    <citation type="journal article" date="2018" name="Front. Plant Sci.">
        <title>Red Clover (Trifolium pratense) and Zigzag Clover (T. medium) - A Picture of Genomic Similarities and Differences.</title>
        <authorList>
            <person name="Dluhosova J."/>
            <person name="Istvanek J."/>
            <person name="Nedelnik J."/>
            <person name="Repkova J."/>
        </authorList>
    </citation>
    <scope>NUCLEOTIDE SEQUENCE [LARGE SCALE GENOMIC DNA]</scope>
    <source>
        <strain evidence="2">cv. 10/8</strain>
        <tissue evidence="1">Leaf</tissue>
    </source>
</reference>
<dbReference type="AlphaFoldDB" id="A0A392S265"/>
<dbReference type="Proteomes" id="UP000265520">
    <property type="component" value="Unassembled WGS sequence"/>
</dbReference>
<protein>
    <submittedName>
        <fullName evidence="1">Uncharacterized protein</fullName>
    </submittedName>
</protein>
<comment type="caution">
    <text evidence="1">The sequence shown here is derived from an EMBL/GenBank/DDBJ whole genome shotgun (WGS) entry which is preliminary data.</text>
</comment>
<organism evidence="1 2">
    <name type="scientific">Trifolium medium</name>
    <dbReference type="NCBI Taxonomy" id="97028"/>
    <lineage>
        <taxon>Eukaryota</taxon>
        <taxon>Viridiplantae</taxon>
        <taxon>Streptophyta</taxon>
        <taxon>Embryophyta</taxon>
        <taxon>Tracheophyta</taxon>
        <taxon>Spermatophyta</taxon>
        <taxon>Magnoliopsida</taxon>
        <taxon>eudicotyledons</taxon>
        <taxon>Gunneridae</taxon>
        <taxon>Pentapetalae</taxon>
        <taxon>rosids</taxon>
        <taxon>fabids</taxon>
        <taxon>Fabales</taxon>
        <taxon>Fabaceae</taxon>
        <taxon>Papilionoideae</taxon>
        <taxon>50 kb inversion clade</taxon>
        <taxon>NPAAA clade</taxon>
        <taxon>Hologalegina</taxon>
        <taxon>IRL clade</taxon>
        <taxon>Trifolieae</taxon>
        <taxon>Trifolium</taxon>
    </lineage>
</organism>
<sequence length="29" mass="2950">MHFTSGRQAACNCLKQAAGAISGLNTNNA</sequence>
<feature type="non-terminal residue" evidence="1">
    <location>
        <position position="29"/>
    </location>
</feature>
<evidence type="ECO:0000313" key="1">
    <source>
        <dbReference type="EMBL" id="MCI43003.1"/>
    </source>
</evidence>
<accession>A0A392S265</accession>
<proteinExistence type="predicted"/>
<name>A0A392S265_9FABA</name>